<evidence type="ECO:0000256" key="3">
    <source>
        <dbReference type="SAM" id="SignalP"/>
    </source>
</evidence>
<feature type="transmembrane region" description="Helical" evidence="2">
    <location>
        <begin position="291"/>
        <end position="310"/>
    </location>
</feature>
<dbReference type="InterPro" id="IPR002656">
    <property type="entry name" value="Acyl_transf_3_dom"/>
</dbReference>
<organism evidence="5">
    <name type="scientific">Musca domestica</name>
    <name type="common">House fly</name>
    <dbReference type="NCBI Taxonomy" id="7370"/>
    <lineage>
        <taxon>Eukaryota</taxon>
        <taxon>Metazoa</taxon>
        <taxon>Ecdysozoa</taxon>
        <taxon>Arthropoda</taxon>
        <taxon>Hexapoda</taxon>
        <taxon>Insecta</taxon>
        <taxon>Pterygota</taxon>
        <taxon>Neoptera</taxon>
        <taxon>Endopterygota</taxon>
        <taxon>Diptera</taxon>
        <taxon>Brachycera</taxon>
        <taxon>Muscomorpha</taxon>
        <taxon>Muscoidea</taxon>
        <taxon>Muscidae</taxon>
        <taxon>Musca</taxon>
    </lineage>
</organism>
<dbReference type="OrthoDB" id="10006435at2759"/>
<evidence type="ECO:0000313" key="5">
    <source>
        <dbReference type="EnsemblMetazoa" id="MDOA002354-PA"/>
    </source>
</evidence>
<proteinExistence type="predicted"/>
<dbReference type="EnsemblMetazoa" id="MDOA002354-RA">
    <property type="protein sequence ID" value="MDOA002354-PA"/>
    <property type="gene ID" value="MDOA002354"/>
</dbReference>
<dbReference type="Pfam" id="PF01757">
    <property type="entry name" value="Acyl_transf_3"/>
    <property type="match status" value="1"/>
</dbReference>
<dbReference type="VEuPathDB" id="VectorBase:MDOMA2_019897"/>
<feature type="transmembrane region" description="Helical" evidence="2">
    <location>
        <begin position="330"/>
        <end position="354"/>
    </location>
</feature>
<keyword evidence="2" id="KW-0472">Membrane</keyword>
<dbReference type="KEGG" id="mde:101895959"/>
<evidence type="ECO:0000256" key="1">
    <source>
        <dbReference type="SAM" id="MobiDB-lite"/>
    </source>
</evidence>
<feature type="domain" description="Nose resistant-to-fluoxetine protein N-terminal" evidence="4">
    <location>
        <begin position="54"/>
        <end position="202"/>
    </location>
</feature>
<feature type="transmembrane region" description="Helical" evidence="2">
    <location>
        <begin position="519"/>
        <end position="537"/>
    </location>
</feature>
<dbReference type="PANTHER" id="PTHR11161">
    <property type="entry name" value="O-ACYLTRANSFERASE"/>
    <property type="match status" value="1"/>
</dbReference>
<feature type="transmembrane region" description="Helical" evidence="2">
    <location>
        <begin position="215"/>
        <end position="238"/>
    </location>
</feature>
<feature type="compositionally biased region" description="Low complexity" evidence="1">
    <location>
        <begin position="703"/>
        <end position="718"/>
    </location>
</feature>
<evidence type="ECO:0000259" key="4">
    <source>
        <dbReference type="SMART" id="SM00703"/>
    </source>
</evidence>
<reference evidence="5" key="1">
    <citation type="submission" date="2020-05" db="UniProtKB">
        <authorList>
            <consortium name="EnsemblMetazoa"/>
        </authorList>
    </citation>
    <scope>IDENTIFICATION</scope>
    <source>
        <strain evidence="5">Aabys</strain>
    </source>
</reference>
<feature type="transmembrane region" description="Helical" evidence="2">
    <location>
        <begin position="589"/>
        <end position="608"/>
    </location>
</feature>
<feature type="chain" id="PRO_5044560045" description="Nose resistant-to-fluoxetine protein N-terminal domain-containing protein" evidence="3">
    <location>
        <begin position="25"/>
        <end position="718"/>
    </location>
</feature>
<feature type="transmembrane region" description="Helical" evidence="2">
    <location>
        <begin position="438"/>
        <end position="458"/>
    </location>
</feature>
<dbReference type="VEuPathDB" id="VectorBase:MDOA002354"/>
<feature type="transmembrane region" description="Helical" evidence="2">
    <location>
        <begin position="374"/>
        <end position="393"/>
    </location>
</feature>
<feature type="region of interest" description="Disordered" evidence="1">
    <location>
        <begin position="693"/>
        <end position="718"/>
    </location>
</feature>
<keyword evidence="3" id="KW-0732">Signal</keyword>
<protein>
    <recommendedName>
        <fullName evidence="4">Nose resistant-to-fluoxetine protein N-terminal domain-containing protein</fullName>
    </recommendedName>
</protein>
<dbReference type="SMART" id="SM00703">
    <property type="entry name" value="NRF"/>
    <property type="match status" value="1"/>
</dbReference>
<evidence type="ECO:0000256" key="2">
    <source>
        <dbReference type="SAM" id="Phobius"/>
    </source>
</evidence>
<feature type="transmembrane region" description="Helical" evidence="2">
    <location>
        <begin position="657"/>
        <end position="679"/>
    </location>
</feature>
<sequence length="718" mass="81221">MKMLKYSLNLCLLLLLFSSNAVSTENINPEQSKAIYLTPNEVKLFRESLDFIQDPNCQRDLNVTLWALLNNVQWAVTMYDASVRNAIGTGSKVFYQMGHFDQCLEASSKPATTTTATSMETSLNDGIYKETIPVQYCLVDVRINGIILDSDEAEGDEQQQGETLISRWGECLPASCSSSDVAIFLHHILQRNVTVSDKMCQLSTSNGSRTISIGMFAYASIVIFFAFFTIFCTGYHIYLKKSTASQDDLKKAMNNNDIWKTALLSFSVIENTKKLFQPSSDKNGLNPLNGVKALAMILILFGHAGIFIYGSPSYNVDFMSENLKNPLVGFVVNSLLFVDVYLLLSGYLFFRIAFVEVEKRKGRLNPLFLYFGRYIRLTPPYMVVIGFYMTWFLNIGSGPIWQERIEPQQERCISSWWLNILYVNNYINTDKLCMFQSWYLSADTQLFMIAPFILLLIYKFRRFGLTVLAGLVGLTSAIPFVVTYMKEAQPTFMVTRKEAEDVSLSEYYHDTYIKTHMRASAYFIGLGIGYLAHLIHCKSIKLPKTLVRAMWTLGVIMGVGSMFSLSRFYTSSYTNMESTIYAGLHKLAWNLASGWLVLAVTTGHGGWVQRMLSSRVFVPFSRLTYCAYLCNGIVELYNTSSQRTVERSGYIEMTNYMLNHTLNTFALAFILCLIFESPLHAVERVLMRHFGVRGGAPQKRDSSSSNDATPSTSEEQVA</sequence>
<feature type="transmembrane region" description="Helical" evidence="2">
    <location>
        <begin position="465"/>
        <end position="485"/>
    </location>
</feature>
<dbReference type="AlphaFoldDB" id="A0A1I8M8L5"/>
<dbReference type="PANTHER" id="PTHR11161:SF71">
    <property type="entry name" value="NOSE RESISTANT-TO-FLUOXETINE PROTEIN N-TERMINAL DOMAIN-CONTAINING PROTEIN"/>
    <property type="match status" value="1"/>
</dbReference>
<keyword evidence="2" id="KW-1133">Transmembrane helix</keyword>
<dbReference type="Pfam" id="PF20146">
    <property type="entry name" value="NRF"/>
    <property type="match status" value="1"/>
</dbReference>
<feature type="transmembrane region" description="Helical" evidence="2">
    <location>
        <begin position="549"/>
        <end position="569"/>
    </location>
</feature>
<dbReference type="InterPro" id="IPR006621">
    <property type="entry name" value="Nose-resist-to-fluoxetine_N"/>
</dbReference>
<feature type="signal peptide" evidence="3">
    <location>
        <begin position="1"/>
        <end position="24"/>
    </location>
</feature>
<dbReference type="eggNOG" id="KOG3700">
    <property type="taxonomic scope" value="Eukaryota"/>
</dbReference>
<dbReference type="GO" id="GO:0016747">
    <property type="term" value="F:acyltransferase activity, transferring groups other than amino-acyl groups"/>
    <property type="evidence" value="ECO:0007669"/>
    <property type="project" value="InterPro"/>
</dbReference>
<gene>
    <name evidence="5" type="primary">101895959</name>
</gene>
<dbReference type="RefSeq" id="XP_005185907.2">
    <property type="nucleotide sequence ID" value="XM_005185850.3"/>
</dbReference>
<accession>A0A1I8M8L5</accession>
<name>A0A1I8M8L5_MUSDO</name>
<dbReference type="InterPro" id="IPR052728">
    <property type="entry name" value="O2_lipid_transport_reg"/>
</dbReference>
<keyword evidence="2" id="KW-0812">Transmembrane</keyword>